<dbReference type="AlphaFoldDB" id="A0A2G1UPW8"/>
<protein>
    <submittedName>
        <fullName evidence="2">Alpha/beta hydrolase</fullName>
    </submittedName>
</protein>
<organism evidence="2 3">
    <name type="scientific">Marinobacter profundi</name>
    <dbReference type="NCBI Taxonomy" id="2666256"/>
    <lineage>
        <taxon>Bacteria</taxon>
        <taxon>Pseudomonadati</taxon>
        <taxon>Pseudomonadota</taxon>
        <taxon>Gammaproteobacteria</taxon>
        <taxon>Pseudomonadales</taxon>
        <taxon>Marinobacteraceae</taxon>
        <taxon>Marinobacter</taxon>
    </lineage>
</organism>
<evidence type="ECO:0000313" key="3">
    <source>
        <dbReference type="Proteomes" id="UP000231409"/>
    </source>
</evidence>
<sequence length="218" mass="23554">MNSTDGYLVDTSASATGPLLLLAHGAGAPADSPFMADLAAALVEQGVTVIRFEFPYMARRREDGRKRPPDRQDKLLADFREHLEQLRKGPGRGRRIFIGGKSMGGRMASVLASAAEFSGGFEGVVCFGYPFHPPGKPDRWRVGHFPELQCPVCILQGTRDPFGKPEEVAAALPAPNPVTIHWLEGGDHDLLPPKRQAASQADLIREAARLAAEFMAGV</sequence>
<evidence type="ECO:0000259" key="1">
    <source>
        <dbReference type="Pfam" id="PF20408"/>
    </source>
</evidence>
<dbReference type="Proteomes" id="UP000231409">
    <property type="component" value="Unassembled WGS sequence"/>
</dbReference>
<dbReference type="Pfam" id="PF20408">
    <property type="entry name" value="Abhydrolase_11"/>
    <property type="match status" value="1"/>
</dbReference>
<dbReference type="InterPro" id="IPR026555">
    <property type="entry name" value="NSL3/Tex30"/>
</dbReference>
<dbReference type="RefSeq" id="WP_099613709.1">
    <property type="nucleotide sequence ID" value="NZ_KZ319368.1"/>
</dbReference>
<name>A0A2G1UPW8_9GAMM</name>
<dbReference type="Gene3D" id="3.40.50.1820">
    <property type="entry name" value="alpha/beta hydrolase"/>
    <property type="match status" value="1"/>
</dbReference>
<feature type="domain" description="KANL3/Tex30 alpha/beta hydrolase-like" evidence="1">
    <location>
        <begin position="19"/>
        <end position="215"/>
    </location>
</feature>
<keyword evidence="3" id="KW-1185">Reference proteome</keyword>
<dbReference type="PANTHER" id="PTHR13136:SF11">
    <property type="entry name" value="TESTIS-EXPRESSED PROTEIN 30"/>
    <property type="match status" value="1"/>
</dbReference>
<comment type="caution">
    <text evidence="2">The sequence shown here is derived from an EMBL/GenBank/DDBJ whole genome shotgun (WGS) entry which is preliminary data.</text>
</comment>
<gene>
    <name evidence="2" type="ORF">CLH61_04415</name>
</gene>
<accession>A0A2G1UPW8</accession>
<evidence type="ECO:0000313" key="2">
    <source>
        <dbReference type="EMBL" id="PHQ16546.1"/>
    </source>
</evidence>
<dbReference type="GO" id="GO:0016787">
    <property type="term" value="F:hydrolase activity"/>
    <property type="evidence" value="ECO:0007669"/>
    <property type="project" value="UniProtKB-KW"/>
</dbReference>
<dbReference type="EMBL" id="NTFH01000004">
    <property type="protein sequence ID" value="PHQ16546.1"/>
    <property type="molecule type" value="Genomic_DNA"/>
</dbReference>
<dbReference type="InterPro" id="IPR046879">
    <property type="entry name" value="KANL3/Tex30_Abhydrolase"/>
</dbReference>
<dbReference type="PANTHER" id="PTHR13136">
    <property type="entry name" value="TESTIS DEVELOPMENT PROTEIN PRTD"/>
    <property type="match status" value="1"/>
</dbReference>
<keyword evidence="2" id="KW-0378">Hydrolase</keyword>
<reference evidence="2 3" key="1">
    <citation type="submission" date="2017-09" db="EMBL/GenBank/DDBJ databases">
        <title>The draft genome sequences of Marinobacter sp. PWS21.</title>
        <authorList>
            <person name="Cao J."/>
        </authorList>
    </citation>
    <scope>NUCLEOTIDE SEQUENCE [LARGE SCALE GENOMIC DNA]</scope>
    <source>
        <strain evidence="2 3">PWS21</strain>
    </source>
</reference>
<dbReference type="InterPro" id="IPR029058">
    <property type="entry name" value="AB_hydrolase_fold"/>
</dbReference>
<dbReference type="SUPFAM" id="SSF53474">
    <property type="entry name" value="alpha/beta-Hydrolases"/>
    <property type="match status" value="1"/>
</dbReference>
<proteinExistence type="predicted"/>